<evidence type="ECO:0000313" key="18">
    <source>
        <dbReference type="EMBL" id="TXC81516.1"/>
    </source>
</evidence>
<dbReference type="GO" id="GO:0005737">
    <property type="term" value="C:cytoplasm"/>
    <property type="evidence" value="ECO:0007669"/>
    <property type="project" value="UniProtKB-SubCell"/>
</dbReference>
<name>A0A5C6VAW0_9FLAO</name>
<evidence type="ECO:0000256" key="14">
    <source>
        <dbReference type="PIRSR" id="PIRSR039102-1"/>
    </source>
</evidence>
<protein>
    <recommendedName>
        <fullName evidence="4 13">D-alanine--D-alanine ligase</fullName>
        <ecNumber evidence="4 13">6.3.2.4</ecNumber>
    </recommendedName>
    <alternativeName>
        <fullName evidence="13">D-Ala-D-Ala ligase</fullName>
    </alternativeName>
    <alternativeName>
        <fullName evidence="13">D-alanylalanine synthetase</fullName>
    </alternativeName>
</protein>
<evidence type="ECO:0000256" key="9">
    <source>
        <dbReference type="ARBA" id="ARBA00022960"/>
    </source>
</evidence>
<evidence type="ECO:0000256" key="15">
    <source>
        <dbReference type="PIRSR" id="PIRSR039102-3"/>
    </source>
</evidence>
<dbReference type="UniPathway" id="UPA00219"/>
<keyword evidence="6 13" id="KW-0436">Ligase</keyword>
<dbReference type="OrthoDB" id="9813261at2"/>
<dbReference type="InterPro" id="IPR011127">
    <property type="entry name" value="Dala_Dala_lig_N"/>
</dbReference>
<dbReference type="Pfam" id="PF07478">
    <property type="entry name" value="Dala_Dala_lig_C"/>
    <property type="match status" value="1"/>
</dbReference>
<keyword evidence="5 13" id="KW-0963">Cytoplasm</keyword>
<feature type="active site" evidence="14">
    <location>
        <position position="297"/>
    </location>
</feature>
<dbReference type="SMART" id="SM01209">
    <property type="entry name" value="GARS_A"/>
    <property type="match status" value="1"/>
</dbReference>
<feature type="active site" evidence="14">
    <location>
        <position position="14"/>
    </location>
</feature>
<keyword evidence="15" id="KW-0464">Manganese</keyword>
<dbReference type="PANTHER" id="PTHR23132:SF23">
    <property type="entry name" value="D-ALANINE--D-ALANINE LIGASE B"/>
    <property type="match status" value="1"/>
</dbReference>
<evidence type="ECO:0000256" key="16">
    <source>
        <dbReference type="PROSITE-ProRule" id="PRU00409"/>
    </source>
</evidence>
<dbReference type="Gene3D" id="3.30.1490.20">
    <property type="entry name" value="ATP-grasp fold, A domain"/>
    <property type="match status" value="1"/>
</dbReference>
<organism evidence="18 19">
    <name type="scientific">Luteibaculum oceani</name>
    <dbReference type="NCBI Taxonomy" id="1294296"/>
    <lineage>
        <taxon>Bacteria</taxon>
        <taxon>Pseudomonadati</taxon>
        <taxon>Bacteroidota</taxon>
        <taxon>Flavobacteriia</taxon>
        <taxon>Flavobacteriales</taxon>
        <taxon>Luteibaculaceae</taxon>
        <taxon>Luteibaculum</taxon>
    </lineage>
</organism>
<dbReference type="SUPFAM" id="SSF56059">
    <property type="entry name" value="Glutathione synthetase ATP-binding domain-like"/>
    <property type="match status" value="1"/>
</dbReference>
<evidence type="ECO:0000256" key="2">
    <source>
        <dbReference type="ARBA" id="ARBA00004496"/>
    </source>
</evidence>
<dbReference type="InterPro" id="IPR011761">
    <property type="entry name" value="ATP-grasp"/>
</dbReference>
<comment type="cofactor">
    <cofactor evidence="1">
        <name>Mn(2+)</name>
        <dbReference type="ChEBI" id="CHEBI:29035"/>
    </cofactor>
</comment>
<dbReference type="PIRSF" id="PIRSF039102">
    <property type="entry name" value="Ddl/VanB"/>
    <property type="match status" value="1"/>
</dbReference>
<dbReference type="GO" id="GO:0008360">
    <property type="term" value="P:regulation of cell shape"/>
    <property type="evidence" value="ECO:0007669"/>
    <property type="project" value="UniProtKB-KW"/>
</dbReference>
<dbReference type="PROSITE" id="PS50975">
    <property type="entry name" value="ATP_GRASP"/>
    <property type="match status" value="1"/>
</dbReference>
<reference evidence="18 19" key="1">
    <citation type="submission" date="2019-08" db="EMBL/GenBank/DDBJ databases">
        <title>Genome of Luteibaculum oceani JCM 18817.</title>
        <authorList>
            <person name="Bowman J.P."/>
        </authorList>
    </citation>
    <scope>NUCLEOTIDE SEQUENCE [LARGE SCALE GENOMIC DNA]</scope>
    <source>
        <strain evidence="18 19">JCM 18817</strain>
    </source>
</reference>
<comment type="cofactor">
    <cofactor evidence="15">
        <name>Mg(2+)</name>
        <dbReference type="ChEBI" id="CHEBI:18420"/>
    </cofactor>
    <cofactor evidence="15">
        <name>Mn(2+)</name>
        <dbReference type="ChEBI" id="CHEBI:29035"/>
    </cofactor>
    <text evidence="15">Binds 2 magnesium or manganese ions per subunit.</text>
</comment>
<dbReference type="Gene3D" id="3.40.50.20">
    <property type="match status" value="1"/>
</dbReference>
<evidence type="ECO:0000313" key="19">
    <source>
        <dbReference type="Proteomes" id="UP000321168"/>
    </source>
</evidence>
<evidence type="ECO:0000256" key="11">
    <source>
        <dbReference type="ARBA" id="ARBA00023316"/>
    </source>
</evidence>
<dbReference type="InterPro" id="IPR005905">
    <property type="entry name" value="D_ala_D_ala"/>
</dbReference>
<evidence type="ECO:0000256" key="1">
    <source>
        <dbReference type="ARBA" id="ARBA00001936"/>
    </source>
</evidence>
<keyword evidence="19" id="KW-1185">Reference proteome</keyword>
<dbReference type="PANTHER" id="PTHR23132">
    <property type="entry name" value="D-ALANINE--D-ALANINE LIGASE"/>
    <property type="match status" value="1"/>
</dbReference>
<feature type="binding site" evidence="15">
    <location>
        <position position="286"/>
    </location>
    <ligand>
        <name>Mg(2+)</name>
        <dbReference type="ChEBI" id="CHEBI:18420"/>
        <label>2</label>
    </ligand>
</feature>
<dbReference type="RefSeq" id="WP_147014245.1">
    <property type="nucleotide sequence ID" value="NZ_VORB01000004.1"/>
</dbReference>
<dbReference type="Pfam" id="PF01820">
    <property type="entry name" value="Dala_Dala_lig_N"/>
    <property type="match status" value="1"/>
</dbReference>
<dbReference type="Gene3D" id="3.30.470.20">
    <property type="entry name" value="ATP-grasp fold, B domain"/>
    <property type="match status" value="1"/>
</dbReference>
<dbReference type="GO" id="GO:0071555">
    <property type="term" value="P:cell wall organization"/>
    <property type="evidence" value="ECO:0007669"/>
    <property type="project" value="UniProtKB-KW"/>
</dbReference>
<feature type="binding site" evidence="15">
    <location>
        <position position="288"/>
    </location>
    <ligand>
        <name>Mg(2+)</name>
        <dbReference type="ChEBI" id="CHEBI:18420"/>
        <label>2</label>
    </ligand>
</feature>
<dbReference type="HAMAP" id="MF_00047">
    <property type="entry name" value="Dala_Dala_lig"/>
    <property type="match status" value="1"/>
</dbReference>
<comment type="function">
    <text evidence="13">Cell wall formation.</text>
</comment>
<dbReference type="GO" id="GO:0009252">
    <property type="term" value="P:peptidoglycan biosynthetic process"/>
    <property type="evidence" value="ECO:0007669"/>
    <property type="project" value="UniProtKB-UniRule"/>
</dbReference>
<dbReference type="InterPro" id="IPR013815">
    <property type="entry name" value="ATP_grasp_subdomain_1"/>
</dbReference>
<dbReference type="InterPro" id="IPR011095">
    <property type="entry name" value="Dala_Dala_lig_C"/>
</dbReference>
<proteinExistence type="inferred from homology"/>
<feature type="domain" description="ATP-grasp" evidence="17">
    <location>
        <begin position="119"/>
        <end position="319"/>
    </location>
</feature>
<evidence type="ECO:0000256" key="4">
    <source>
        <dbReference type="ARBA" id="ARBA00012216"/>
    </source>
</evidence>
<evidence type="ECO:0000256" key="8">
    <source>
        <dbReference type="ARBA" id="ARBA00022840"/>
    </source>
</evidence>
<evidence type="ECO:0000256" key="6">
    <source>
        <dbReference type="ARBA" id="ARBA00022598"/>
    </source>
</evidence>
<evidence type="ECO:0000259" key="17">
    <source>
        <dbReference type="PROSITE" id="PS50975"/>
    </source>
</evidence>
<comment type="similarity">
    <text evidence="3 13">Belongs to the D-alanine--D-alanine ligase family.</text>
</comment>
<evidence type="ECO:0000256" key="3">
    <source>
        <dbReference type="ARBA" id="ARBA00010871"/>
    </source>
</evidence>
<dbReference type="NCBIfam" id="TIGR01205">
    <property type="entry name" value="D_ala_D_alaTIGR"/>
    <property type="match status" value="1"/>
</dbReference>
<dbReference type="GO" id="GO:0046872">
    <property type="term" value="F:metal ion binding"/>
    <property type="evidence" value="ECO:0007669"/>
    <property type="project" value="UniProtKB-KW"/>
</dbReference>
<dbReference type="SUPFAM" id="SSF52440">
    <property type="entry name" value="PreATP-grasp domain"/>
    <property type="match status" value="1"/>
</dbReference>
<keyword evidence="7 16" id="KW-0547">Nucleotide-binding</keyword>
<dbReference type="PROSITE" id="PS00843">
    <property type="entry name" value="DALA_DALA_LIGASE_1"/>
    <property type="match status" value="1"/>
</dbReference>
<comment type="pathway">
    <text evidence="13">Cell wall biogenesis; peptidoglycan biosynthesis.</text>
</comment>
<comment type="subcellular location">
    <subcellularLocation>
        <location evidence="2 13">Cytoplasm</location>
    </subcellularLocation>
</comment>
<evidence type="ECO:0000256" key="12">
    <source>
        <dbReference type="ARBA" id="ARBA00047614"/>
    </source>
</evidence>
<keyword evidence="11 13" id="KW-0961">Cell wall biogenesis/degradation</keyword>
<dbReference type="Proteomes" id="UP000321168">
    <property type="component" value="Unassembled WGS sequence"/>
</dbReference>
<keyword evidence="10 13" id="KW-0573">Peptidoglycan synthesis</keyword>
<keyword evidence="15" id="KW-0460">Magnesium</keyword>
<comment type="catalytic activity">
    <reaction evidence="12 13">
        <text>2 D-alanine + ATP = D-alanyl-D-alanine + ADP + phosphate + H(+)</text>
        <dbReference type="Rhea" id="RHEA:11224"/>
        <dbReference type="ChEBI" id="CHEBI:15378"/>
        <dbReference type="ChEBI" id="CHEBI:30616"/>
        <dbReference type="ChEBI" id="CHEBI:43474"/>
        <dbReference type="ChEBI" id="CHEBI:57416"/>
        <dbReference type="ChEBI" id="CHEBI:57822"/>
        <dbReference type="ChEBI" id="CHEBI:456216"/>
        <dbReference type="EC" id="6.3.2.4"/>
    </reaction>
</comment>
<evidence type="ECO:0000256" key="13">
    <source>
        <dbReference type="HAMAP-Rule" id="MF_00047"/>
    </source>
</evidence>
<feature type="binding site" evidence="15">
    <location>
        <position position="286"/>
    </location>
    <ligand>
        <name>Mg(2+)</name>
        <dbReference type="ChEBI" id="CHEBI:18420"/>
        <label>1</label>
    </ligand>
</feature>
<keyword evidence="15" id="KW-0479">Metal-binding</keyword>
<feature type="active site" evidence="14">
    <location>
        <position position="163"/>
    </location>
</feature>
<dbReference type="PROSITE" id="PS00844">
    <property type="entry name" value="DALA_DALA_LIGASE_2"/>
    <property type="match status" value="1"/>
</dbReference>
<gene>
    <name evidence="13" type="primary">ddl</name>
    <name evidence="18" type="ORF">FRX97_05780</name>
</gene>
<dbReference type="InterPro" id="IPR016185">
    <property type="entry name" value="PreATP-grasp_dom_sf"/>
</dbReference>
<keyword evidence="9 13" id="KW-0133">Cell shape</keyword>
<dbReference type="GO" id="GO:0008716">
    <property type="term" value="F:D-alanine-D-alanine ligase activity"/>
    <property type="evidence" value="ECO:0007669"/>
    <property type="project" value="UniProtKB-UniRule"/>
</dbReference>
<dbReference type="AlphaFoldDB" id="A0A5C6VAW0"/>
<comment type="caution">
    <text evidence="18">The sequence shown here is derived from an EMBL/GenBank/DDBJ whole genome shotgun (WGS) entry which is preliminary data.</text>
</comment>
<dbReference type="EC" id="6.3.2.4" evidence="4 13"/>
<evidence type="ECO:0000256" key="5">
    <source>
        <dbReference type="ARBA" id="ARBA00022490"/>
    </source>
</evidence>
<keyword evidence="8 16" id="KW-0067">ATP-binding</keyword>
<dbReference type="InterPro" id="IPR000291">
    <property type="entry name" value="D-Ala_lig_Van_CS"/>
</dbReference>
<feature type="binding site" evidence="15">
    <location>
        <position position="273"/>
    </location>
    <ligand>
        <name>Mg(2+)</name>
        <dbReference type="ChEBI" id="CHEBI:18420"/>
        <label>1</label>
    </ligand>
</feature>
<sequence length="324" mass="35949">MLNVFLFTGGYTGESVISYRTAETFKKHLDKGKYRVITIDIKRDGWNAFVAEKPAEFNHEICQVRSGDTTYTADVALIALHGPPGENGWLQGYLEMRSIPFTTGSTLCMSLSFNKKFSIDIASKNGIKTADSVLLTHPKKVDYTRLQSRFAYPLFVKPNDSGSSLGISKVKKPEDLQKAVELAFSEGKEVMVEELLTGTEVTCGVYRSLDKLIALPPTEIRSHNEFFDFNAKYNHASDEITPAEISDEATTNVQEAAKKIYNIFNCKGVIRVDFMVSEEGTPYLIELNTVPGMSGESIVPQQLNTAGIPFTEMLDDIIDEALAQ</sequence>
<evidence type="ECO:0000256" key="7">
    <source>
        <dbReference type="ARBA" id="ARBA00022741"/>
    </source>
</evidence>
<dbReference type="NCBIfam" id="NF002378">
    <property type="entry name" value="PRK01372.1"/>
    <property type="match status" value="1"/>
</dbReference>
<evidence type="ECO:0000256" key="10">
    <source>
        <dbReference type="ARBA" id="ARBA00022984"/>
    </source>
</evidence>
<accession>A0A5C6VAW0</accession>
<dbReference type="GO" id="GO:0005524">
    <property type="term" value="F:ATP binding"/>
    <property type="evidence" value="ECO:0007669"/>
    <property type="project" value="UniProtKB-UniRule"/>
</dbReference>
<dbReference type="EMBL" id="VORB01000004">
    <property type="protein sequence ID" value="TXC81516.1"/>
    <property type="molecule type" value="Genomic_DNA"/>
</dbReference>